<dbReference type="InterPro" id="IPR026444">
    <property type="entry name" value="Secre_tail"/>
</dbReference>
<dbReference type="RefSeq" id="WP_048507961.1">
    <property type="nucleotide sequence ID" value="NZ_LFND01000006.1"/>
</dbReference>
<proteinExistence type="predicted"/>
<dbReference type="InterPro" id="IPR003961">
    <property type="entry name" value="FN3_dom"/>
</dbReference>
<dbReference type="Pfam" id="PF20009">
    <property type="entry name" value="GEVED"/>
    <property type="match status" value="1"/>
</dbReference>
<keyword evidence="1 2" id="KW-0732">Signal</keyword>
<dbReference type="InterPro" id="IPR036116">
    <property type="entry name" value="FN3_sf"/>
</dbReference>
<dbReference type="NCBIfam" id="TIGR04183">
    <property type="entry name" value="Por_Secre_tail"/>
    <property type="match status" value="1"/>
</dbReference>
<dbReference type="InterPro" id="IPR013783">
    <property type="entry name" value="Ig-like_fold"/>
</dbReference>
<protein>
    <recommendedName>
        <fullName evidence="3">Fibronectin type-III domain-containing protein</fullName>
    </recommendedName>
</protein>
<dbReference type="SMART" id="SM00060">
    <property type="entry name" value="FN3"/>
    <property type="match status" value="1"/>
</dbReference>
<gene>
    <name evidence="4" type="ORF">ACM46_17380</name>
</gene>
<dbReference type="Gene3D" id="2.60.120.260">
    <property type="entry name" value="Galactose-binding domain-like"/>
    <property type="match status" value="1"/>
</dbReference>
<evidence type="ECO:0000259" key="3">
    <source>
        <dbReference type="PROSITE" id="PS50853"/>
    </source>
</evidence>
<feature type="chain" id="PRO_5005288044" description="Fibronectin type-III domain-containing protein" evidence="2">
    <location>
        <begin position="19"/>
        <end position="530"/>
    </location>
</feature>
<dbReference type="InterPro" id="IPR045474">
    <property type="entry name" value="GEVED"/>
</dbReference>
<feature type="signal peptide" evidence="2">
    <location>
        <begin position="1"/>
        <end position="18"/>
    </location>
</feature>
<accession>A0A0J7I0R3</accession>
<dbReference type="AlphaFoldDB" id="A0A0J7I0R3"/>
<dbReference type="CDD" id="cd00063">
    <property type="entry name" value="FN3"/>
    <property type="match status" value="1"/>
</dbReference>
<dbReference type="OrthoDB" id="975384at2"/>
<dbReference type="Proteomes" id="UP000036261">
    <property type="component" value="Unassembled WGS sequence"/>
</dbReference>
<dbReference type="Pfam" id="PF00041">
    <property type="entry name" value="fn3"/>
    <property type="match status" value="1"/>
</dbReference>
<sequence length="530" mass="56554">MKKILLANLLTISTCVFAQTYCIPEFSSGCDGGDMINSFQIPGAGFSHLDTGCSQAAYGDYLSQTINLNAGVNYSFSVTHEYSDQNVRIWIDFDNNGTFDDTAPELVAEASSTGSDTNSVTNGSISIPSTITPGTYRIRVGDRFSSQPEPCNTMGYGEAHDYTVVIGAVPSCLAPNNLSSNTITSNSASISWVAPTSTVGVGYEYYYSPANTSPTSTTAASGSVNASTLSASLSSLTPATTYYVWVRSVCSISDKSGWSLETSFTTECATIVPTTTYTNDFSTFPGSCWEQASGGDPSTGPDDTLELWYEGDFLNAGNDDNSAKVNLYFTGTAAWLKTVPFNLSAGGYRVKFDYAVTEFFGTSASAMGSDDVVQFLVSGDGGSTWTVLQTWDAANAPTNASTTYSYNLTSYTGANTVFAFYASDGTVNDPEDYEFFVDNFKVESASLSTSEVSKAKAEIKAYPNPFTEVLNISKADLVKSVSVSDVSGRLVKTIENPSSALHLGDLKQGLYFVTLHMKDGSKQMIKAIKK</sequence>
<dbReference type="STRING" id="558151.ACM46_17380"/>
<dbReference type="PROSITE" id="PS50853">
    <property type="entry name" value="FN3"/>
    <property type="match status" value="1"/>
</dbReference>
<keyword evidence="5" id="KW-1185">Reference proteome</keyword>
<evidence type="ECO:0000256" key="1">
    <source>
        <dbReference type="ARBA" id="ARBA00022729"/>
    </source>
</evidence>
<evidence type="ECO:0000313" key="4">
    <source>
        <dbReference type="EMBL" id="KMQ60023.1"/>
    </source>
</evidence>
<dbReference type="EMBL" id="LFND01000006">
    <property type="protein sequence ID" value="KMQ60023.1"/>
    <property type="molecule type" value="Genomic_DNA"/>
</dbReference>
<dbReference type="Pfam" id="PF18962">
    <property type="entry name" value="Por_Secre_tail"/>
    <property type="match status" value="1"/>
</dbReference>
<name>A0A0J7I0R3_9FLAO</name>
<comment type="caution">
    <text evidence="4">The sequence shown here is derived from an EMBL/GenBank/DDBJ whole genome shotgun (WGS) entry which is preliminary data.</text>
</comment>
<organism evidence="4 5">
    <name type="scientific">Chryseobacterium angstadtii</name>
    <dbReference type="NCBI Taxonomy" id="558151"/>
    <lineage>
        <taxon>Bacteria</taxon>
        <taxon>Pseudomonadati</taxon>
        <taxon>Bacteroidota</taxon>
        <taxon>Flavobacteriia</taxon>
        <taxon>Flavobacteriales</taxon>
        <taxon>Weeksellaceae</taxon>
        <taxon>Chryseobacterium group</taxon>
        <taxon>Chryseobacterium</taxon>
    </lineage>
</organism>
<feature type="domain" description="Fibronectin type-III" evidence="3">
    <location>
        <begin position="174"/>
        <end position="269"/>
    </location>
</feature>
<dbReference type="SUPFAM" id="SSF49265">
    <property type="entry name" value="Fibronectin type III"/>
    <property type="match status" value="1"/>
</dbReference>
<evidence type="ECO:0000256" key="2">
    <source>
        <dbReference type="SAM" id="SignalP"/>
    </source>
</evidence>
<dbReference type="Gene3D" id="2.60.40.10">
    <property type="entry name" value="Immunoglobulins"/>
    <property type="match status" value="1"/>
</dbReference>
<dbReference type="PATRIC" id="fig|558151.6.peg.3675"/>
<reference evidence="4 5" key="1">
    <citation type="journal article" date="2013" name="Int. J. Syst. Evol. Microbiol.">
        <title>Chryseobacterium angstadtii sp. nov., isolated from a newt tank.</title>
        <authorList>
            <person name="Kirk K.E."/>
            <person name="Hoffman J.A."/>
            <person name="Smith K.A."/>
            <person name="Strahan B.L."/>
            <person name="Failor K.C."/>
            <person name="Krebs J.E."/>
            <person name="Gale A.N."/>
            <person name="Do T.D."/>
            <person name="Sontag T.C."/>
            <person name="Batties A.M."/>
            <person name="Mistiszyn K."/>
            <person name="Newman J.D."/>
        </authorList>
    </citation>
    <scope>NUCLEOTIDE SEQUENCE [LARGE SCALE GENOMIC DNA]</scope>
    <source>
        <strain evidence="4 5">KM</strain>
    </source>
</reference>
<evidence type="ECO:0000313" key="5">
    <source>
        <dbReference type="Proteomes" id="UP000036261"/>
    </source>
</evidence>